<keyword evidence="2" id="KW-1133">Transmembrane helix</keyword>
<evidence type="ECO:0000313" key="4">
    <source>
        <dbReference type="Proteomes" id="UP001501470"/>
    </source>
</evidence>
<keyword evidence="2" id="KW-0812">Transmembrane</keyword>
<keyword evidence="2" id="KW-0472">Membrane</keyword>
<name>A0ABN2CG98_9ACTN</name>
<dbReference type="Proteomes" id="UP001501470">
    <property type="component" value="Unassembled WGS sequence"/>
</dbReference>
<organism evidence="3 4">
    <name type="scientific">Dactylosporangium maewongense</name>
    <dbReference type="NCBI Taxonomy" id="634393"/>
    <lineage>
        <taxon>Bacteria</taxon>
        <taxon>Bacillati</taxon>
        <taxon>Actinomycetota</taxon>
        <taxon>Actinomycetes</taxon>
        <taxon>Micromonosporales</taxon>
        <taxon>Micromonosporaceae</taxon>
        <taxon>Dactylosporangium</taxon>
    </lineage>
</organism>
<evidence type="ECO:0000313" key="3">
    <source>
        <dbReference type="EMBL" id="GAA1555781.1"/>
    </source>
</evidence>
<dbReference type="EMBL" id="BAAAQD010000025">
    <property type="protein sequence ID" value="GAA1555781.1"/>
    <property type="molecule type" value="Genomic_DNA"/>
</dbReference>
<feature type="compositionally biased region" description="Low complexity" evidence="1">
    <location>
        <begin position="1"/>
        <end position="12"/>
    </location>
</feature>
<accession>A0ABN2CG98</accession>
<proteinExistence type="predicted"/>
<gene>
    <name evidence="3" type="ORF">GCM10009827_090720</name>
</gene>
<evidence type="ECO:0000256" key="1">
    <source>
        <dbReference type="SAM" id="MobiDB-lite"/>
    </source>
</evidence>
<feature type="region of interest" description="Disordered" evidence="1">
    <location>
        <begin position="1"/>
        <end position="27"/>
    </location>
</feature>
<comment type="caution">
    <text evidence="3">The sequence shown here is derived from an EMBL/GenBank/DDBJ whole genome shotgun (WGS) entry which is preliminary data.</text>
</comment>
<feature type="transmembrane region" description="Helical" evidence="2">
    <location>
        <begin position="34"/>
        <end position="53"/>
    </location>
</feature>
<reference evidence="3 4" key="1">
    <citation type="journal article" date="2019" name="Int. J. Syst. Evol. Microbiol.">
        <title>The Global Catalogue of Microorganisms (GCM) 10K type strain sequencing project: providing services to taxonomists for standard genome sequencing and annotation.</title>
        <authorList>
            <consortium name="The Broad Institute Genomics Platform"/>
            <consortium name="The Broad Institute Genome Sequencing Center for Infectious Disease"/>
            <person name="Wu L."/>
            <person name="Ma J."/>
        </authorList>
    </citation>
    <scope>NUCLEOTIDE SEQUENCE [LARGE SCALE GENOMIC DNA]</scope>
    <source>
        <strain evidence="3 4">JCM 15933</strain>
    </source>
</reference>
<evidence type="ECO:0000256" key="2">
    <source>
        <dbReference type="SAM" id="Phobius"/>
    </source>
</evidence>
<sequence length="97" mass="10114">MPTDSTSVAATAGGSGGTAPGASSRTPAVMSTGLGVMDFVLFLLLTVLLCGWLDQSPTTERPAAGSKTRVAMMAPKLRPWRRQIRPEAGRICEQAVP</sequence>
<keyword evidence="4" id="KW-1185">Reference proteome</keyword>
<protein>
    <submittedName>
        <fullName evidence="3">Uncharacterized protein</fullName>
    </submittedName>
</protein>